<dbReference type="EMBL" id="BPLR01004143">
    <property type="protein sequence ID" value="GIX92652.1"/>
    <property type="molecule type" value="Genomic_DNA"/>
</dbReference>
<evidence type="ECO:0000313" key="2">
    <source>
        <dbReference type="Proteomes" id="UP001054945"/>
    </source>
</evidence>
<dbReference type="Proteomes" id="UP001054945">
    <property type="component" value="Unassembled WGS sequence"/>
</dbReference>
<reference evidence="1 2" key="1">
    <citation type="submission" date="2021-06" db="EMBL/GenBank/DDBJ databases">
        <title>Caerostris extrusa draft genome.</title>
        <authorList>
            <person name="Kono N."/>
            <person name="Arakawa K."/>
        </authorList>
    </citation>
    <scope>NUCLEOTIDE SEQUENCE [LARGE SCALE GENOMIC DNA]</scope>
</reference>
<keyword evidence="2" id="KW-1185">Reference proteome</keyword>
<proteinExistence type="predicted"/>
<protein>
    <submittedName>
        <fullName evidence="1">Uncharacterized protein</fullName>
    </submittedName>
</protein>
<dbReference type="AlphaFoldDB" id="A0AAV4PBY1"/>
<name>A0AAV4PBY1_CAEEX</name>
<gene>
    <name evidence="1" type="ORF">CEXT_90791</name>
</gene>
<comment type="caution">
    <text evidence="1">The sequence shown here is derived from an EMBL/GenBank/DDBJ whole genome shotgun (WGS) entry which is preliminary data.</text>
</comment>
<accession>A0AAV4PBY1</accession>
<sequence>MFELAHINIIHYIREWDLKMSIADWVEFTELLFSFLLSACWPGIGNCFFFISLEWRALPVTVTSQSFRAPFGMPQQPTHPPNHALFRLICQPTRGPPAESC</sequence>
<organism evidence="1 2">
    <name type="scientific">Caerostris extrusa</name>
    <name type="common">Bark spider</name>
    <name type="synonym">Caerostris bankana</name>
    <dbReference type="NCBI Taxonomy" id="172846"/>
    <lineage>
        <taxon>Eukaryota</taxon>
        <taxon>Metazoa</taxon>
        <taxon>Ecdysozoa</taxon>
        <taxon>Arthropoda</taxon>
        <taxon>Chelicerata</taxon>
        <taxon>Arachnida</taxon>
        <taxon>Araneae</taxon>
        <taxon>Araneomorphae</taxon>
        <taxon>Entelegynae</taxon>
        <taxon>Araneoidea</taxon>
        <taxon>Araneidae</taxon>
        <taxon>Caerostris</taxon>
    </lineage>
</organism>
<evidence type="ECO:0000313" key="1">
    <source>
        <dbReference type="EMBL" id="GIX92652.1"/>
    </source>
</evidence>